<evidence type="ECO:0000256" key="4">
    <source>
        <dbReference type="ARBA" id="ARBA00023004"/>
    </source>
</evidence>
<evidence type="ECO:0000256" key="2">
    <source>
        <dbReference type="ARBA" id="ARBA00022691"/>
    </source>
</evidence>
<evidence type="ECO:0000259" key="6">
    <source>
        <dbReference type="Pfam" id="PF13186"/>
    </source>
</evidence>
<accession>A0A135I6M1</accession>
<feature type="domain" description="4Fe4S-binding SPASM" evidence="6">
    <location>
        <begin position="23"/>
        <end position="86"/>
    </location>
</feature>
<dbReference type="EMBL" id="LNTY01000036">
    <property type="protein sequence ID" value="KXF81057.1"/>
    <property type="molecule type" value="Genomic_DNA"/>
</dbReference>
<dbReference type="InterPro" id="IPR013785">
    <property type="entry name" value="Aldolase_TIM"/>
</dbReference>
<dbReference type="RefSeq" id="WP_067417774.1">
    <property type="nucleotide sequence ID" value="NZ_LNTY01000036.1"/>
</dbReference>
<dbReference type="PANTHER" id="PTHR11228:SF7">
    <property type="entry name" value="PQQA PEPTIDE CYCLASE"/>
    <property type="match status" value="1"/>
</dbReference>
<evidence type="ECO:0000256" key="3">
    <source>
        <dbReference type="ARBA" id="ARBA00022723"/>
    </source>
</evidence>
<dbReference type="Proteomes" id="UP000070529">
    <property type="component" value="Unassembled WGS sequence"/>
</dbReference>
<keyword evidence="3" id="KW-0479">Metal-binding</keyword>
<keyword evidence="5" id="KW-0411">Iron-sulfur</keyword>
<dbReference type="InterPro" id="IPR007197">
    <property type="entry name" value="rSAM"/>
</dbReference>
<dbReference type="SFLD" id="SFLDS00029">
    <property type="entry name" value="Radical_SAM"/>
    <property type="match status" value="1"/>
</dbReference>
<dbReference type="STRING" id="294935.ATN88_18975"/>
<evidence type="ECO:0000313" key="8">
    <source>
        <dbReference type="Proteomes" id="UP000070529"/>
    </source>
</evidence>
<proteinExistence type="predicted"/>
<dbReference type="InterPro" id="IPR023885">
    <property type="entry name" value="4Fe4S-binding_SPASM_dom"/>
</dbReference>
<sequence length="378" mass="43766">MDISITEDEVNVVNVLNNEPMLCKVPFNQILVTPNADVYLCCGSHIINMPPSAGNLLRKSGREIWNNEIYKKFRMSFADGSFRYCNTKTCSAAAKRHDPSSRFMIHTVSEIENDETLRDSNFQDYIDAPESFDGSLRGMPTRLYLGMDNSCNLKCPSCREKLIIEDHRNGRLDKLYENLRSITKAVEYLEIDGAGDVFASSWYQRFLKNFPTEDFPNLKEIGFRSNGLLWTKKNWYRIHPYFRSKMINALISVDATTEETYKKVRGGCFHSLMENLDFIHYLLKNKEINCINLIMVYRKSNYKEIPQFIELGKRLSASYIVINPLQAWEESAYVINGQYDDEAIHLPTHPEHDAFKDCLNTHGVKNGKDGEMYVDFSW</sequence>
<reference evidence="7 8" key="1">
    <citation type="submission" date="2015-11" db="EMBL/GenBank/DDBJ databases">
        <title>Genomic Taxonomy of the Vibrionaceae.</title>
        <authorList>
            <person name="Gomez-Gil B."/>
            <person name="Enciso-Ibarra J."/>
        </authorList>
    </citation>
    <scope>NUCLEOTIDE SEQUENCE [LARGE SCALE GENOMIC DNA]</scope>
    <source>
        <strain evidence="7 8">CAIM 912</strain>
    </source>
</reference>
<evidence type="ECO:0000256" key="1">
    <source>
        <dbReference type="ARBA" id="ARBA00001966"/>
    </source>
</evidence>
<dbReference type="InterPro" id="IPR058240">
    <property type="entry name" value="rSAM_sf"/>
</dbReference>
<dbReference type="PANTHER" id="PTHR11228">
    <property type="entry name" value="RADICAL SAM DOMAIN PROTEIN"/>
    <property type="match status" value="1"/>
</dbReference>
<dbReference type="SUPFAM" id="SSF102114">
    <property type="entry name" value="Radical SAM enzymes"/>
    <property type="match status" value="2"/>
</dbReference>
<dbReference type="Pfam" id="PF13186">
    <property type="entry name" value="SPASM"/>
    <property type="match status" value="1"/>
</dbReference>
<comment type="caution">
    <text evidence="7">The sequence shown here is derived from an EMBL/GenBank/DDBJ whole genome shotgun (WGS) entry which is preliminary data.</text>
</comment>
<evidence type="ECO:0000313" key="7">
    <source>
        <dbReference type="EMBL" id="KXF81057.1"/>
    </source>
</evidence>
<dbReference type="InterPro" id="IPR050377">
    <property type="entry name" value="Radical_SAM_PqqE_MftC-like"/>
</dbReference>
<protein>
    <recommendedName>
        <fullName evidence="6">4Fe4S-binding SPASM domain-containing protein</fullName>
    </recommendedName>
</protein>
<comment type="cofactor">
    <cofactor evidence="1">
        <name>[4Fe-4S] cluster</name>
        <dbReference type="ChEBI" id="CHEBI:49883"/>
    </cofactor>
</comment>
<dbReference type="OrthoDB" id="5832546at2"/>
<name>A0A135I6M1_9GAMM</name>
<keyword evidence="2" id="KW-0949">S-adenosyl-L-methionine</keyword>
<dbReference type="GO" id="GO:0051536">
    <property type="term" value="F:iron-sulfur cluster binding"/>
    <property type="evidence" value="ECO:0007669"/>
    <property type="project" value="UniProtKB-KW"/>
</dbReference>
<keyword evidence="4" id="KW-0408">Iron</keyword>
<dbReference type="GO" id="GO:0003824">
    <property type="term" value="F:catalytic activity"/>
    <property type="evidence" value="ECO:0007669"/>
    <property type="project" value="InterPro"/>
</dbReference>
<dbReference type="CDD" id="cd21109">
    <property type="entry name" value="SPASM"/>
    <property type="match status" value="1"/>
</dbReference>
<dbReference type="AlphaFoldDB" id="A0A135I6M1"/>
<gene>
    <name evidence="7" type="ORF">ATN88_18975</name>
</gene>
<organism evidence="7 8">
    <name type="scientific">Enterovibrio coralii</name>
    <dbReference type="NCBI Taxonomy" id="294935"/>
    <lineage>
        <taxon>Bacteria</taxon>
        <taxon>Pseudomonadati</taxon>
        <taxon>Pseudomonadota</taxon>
        <taxon>Gammaproteobacteria</taxon>
        <taxon>Vibrionales</taxon>
        <taxon>Vibrionaceae</taxon>
        <taxon>Enterovibrio</taxon>
    </lineage>
</organism>
<dbReference type="Gene3D" id="3.20.20.70">
    <property type="entry name" value="Aldolase class I"/>
    <property type="match status" value="2"/>
</dbReference>
<evidence type="ECO:0000256" key="5">
    <source>
        <dbReference type="ARBA" id="ARBA00023014"/>
    </source>
</evidence>
<keyword evidence="8" id="KW-1185">Reference proteome</keyword>
<dbReference type="GO" id="GO:0046872">
    <property type="term" value="F:metal ion binding"/>
    <property type="evidence" value="ECO:0007669"/>
    <property type="project" value="UniProtKB-KW"/>
</dbReference>